<keyword evidence="4" id="KW-1185">Reference proteome</keyword>
<feature type="compositionally biased region" description="Low complexity" evidence="1">
    <location>
        <begin position="352"/>
        <end position="364"/>
    </location>
</feature>
<dbReference type="InterPro" id="IPR001810">
    <property type="entry name" value="F-box_dom"/>
</dbReference>
<gene>
    <name evidence="3" type="primary">ga11125</name>
    <name evidence="3" type="ORF">PR202_ga11125</name>
</gene>
<dbReference type="PANTHER" id="PTHR32133">
    <property type="entry name" value="OS07G0120400 PROTEIN"/>
    <property type="match status" value="1"/>
</dbReference>
<comment type="caution">
    <text evidence="3">The sequence shown here is derived from an EMBL/GenBank/DDBJ whole genome shotgun (WGS) entry which is preliminary data.</text>
</comment>
<dbReference type="Gene3D" id="1.20.1280.50">
    <property type="match status" value="2"/>
</dbReference>
<dbReference type="AlphaFoldDB" id="A0AAV5C8K9"/>
<evidence type="ECO:0000256" key="1">
    <source>
        <dbReference type="SAM" id="MobiDB-lite"/>
    </source>
</evidence>
<dbReference type="Proteomes" id="UP001054889">
    <property type="component" value="Unassembled WGS sequence"/>
</dbReference>
<name>A0AAV5C8K9_ELECO</name>
<feature type="region of interest" description="Disordered" evidence="1">
    <location>
        <begin position="352"/>
        <end position="375"/>
    </location>
</feature>
<evidence type="ECO:0000313" key="3">
    <source>
        <dbReference type="EMBL" id="GJM94480.1"/>
    </source>
</evidence>
<evidence type="ECO:0000313" key="4">
    <source>
        <dbReference type="Proteomes" id="UP001054889"/>
    </source>
</evidence>
<reference evidence="3" key="1">
    <citation type="journal article" date="2018" name="DNA Res.">
        <title>Multiple hybrid de novo genome assembly of finger millet, an orphan allotetraploid crop.</title>
        <authorList>
            <person name="Hatakeyama M."/>
            <person name="Aluri S."/>
            <person name="Balachadran M.T."/>
            <person name="Sivarajan S.R."/>
            <person name="Patrignani A."/>
            <person name="Gruter S."/>
            <person name="Poveda L."/>
            <person name="Shimizu-Inatsugi R."/>
            <person name="Baeten J."/>
            <person name="Francoijs K.J."/>
            <person name="Nataraja K.N."/>
            <person name="Reddy Y.A.N."/>
            <person name="Phadnis S."/>
            <person name="Ravikumar R.L."/>
            <person name="Schlapbach R."/>
            <person name="Sreeman S.M."/>
            <person name="Shimizu K.K."/>
        </authorList>
    </citation>
    <scope>NUCLEOTIDE SEQUENCE</scope>
</reference>
<proteinExistence type="predicted"/>
<feature type="domain" description="F-box" evidence="2">
    <location>
        <begin position="5"/>
        <end position="48"/>
    </location>
</feature>
<evidence type="ECO:0000259" key="2">
    <source>
        <dbReference type="SMART" id="SM00256"/>
    </source>
</evidence>
<dbReference type="EMBL" id="BQKI01000005">
    <property type="protein sequence ID" value="GJM94480.1"/>
    <property type="molecule type" value="Genomic_DNA"/>
</dbReference>
<sequence>MAPELVDDILFEILLRLSQDDPACLLRASLACKRWRRLLTDPCFHRRHREIHQTPSVVGFIRVMKSNFPFASRFVPNGPASGRLAARELPRWLPLDCRHGRALFVTPAPDAGPGEIVNFVVWNPLTDERRRLPPPSSPPSYNHMWSFNAAVLCAAAAAEGCDHRDCHRGPFLVVFIWSNIRTSACLYSSVTDNWSELDTQRLEIIKRPPRHMRHGLFPFLMSREDRGLEFAAVEHEPSVRLRLLSLETTPNGDSQWVQGTAFELETLLPDGTFPYPCFSGYEMYPETRVDVLGFAEGTDVIFVGTNGNDTYMIQLNSGKFRKIFYDGRYIYNLIPFTTFCIPVRYGRGSASASPSRPHSSLSPFPSSPPPPSRASSVAMEPVAKLFDDLIGEILLRLPQDDPACLLRISLVCKRWRRILAVPAFRRRHRALHRDPPVIGFLHIGMYEVPFSSRFVPIHPGSRRPAGRDLPGWSVLDCRHGRALFMTQAPGPPDERVLDFIVWDPLTNKQQRLPRPSPPPMLGEVFNAAVLCAAAAGSCDHCSCHGDPFRVVFICTTLPALGLGAATGNVTSARVYSSETGDWSELTSVQHPDAFVNQIPGPSTLVGDALYFHGDYAYSI</sequence>
<dbReference type="SUPFAM" id="SSF81383">
    <property type="entry name" value="F-box domain"/>
    <property type="match status" value="2"/>
</dbReference>
<organism evidence="3 4">
    <name type="scientific">Eleusine coracana subsp. coracana</name>
    <dbReference type="NCBI Taxonomy" id="191504"/>
    <lineage>
        <taxon>Eukaryota</taxon>
        <taxon>Viridiplantae</taxon>
        <taxon>Streptophyta</taxon>
        <taxon>Embryophyta</taxon>
        <taxon>Tracheophyta</taxon>
        <taxon>Spermatophyta</taxon>
        <taxon>Magnoliopsida</taxon>
        <taxon>Liliopsida</taxon>
        <taxon>Poales</taxon>
        <taxon>Poaceae</taxon>
        <taxon>PACMAD clade</taxon>
        <taxon>Chloridoideae</taxon>
        <taxon>Cynodonteae</taxon>
        <taxon>Eleusininae</taxon>
        <taxon>Eleusine</taxon>
    </lineage>
</organism>
<dbReference type="PANTHER" id="PTHR32133:SF392">
    <property type="entry name" value="F-BOX DOMAIN-CONTAINING PROTEIN"/>
    <property type="match status" value="1"/>
</dbReference>
<protein>
    <recommendedName>
        <fullName evidence="2">F-box domain-containing protein</fullName>
    </recommendedName>
</protein>
<reference evidence="3" key="2">
    <citation type="submission" date="2021-12" db="EMBL/GenBank/DDBJ databases">
        <title>Resequencing data analysis of finger millet.</title>
        <authorList>
            <person name="Hatakeyama M."/>
            <person name="Aluri S."/>
            <person name="Balachadran M.T."/>
            <person name="Sivarajan S.R."/>
            <person name="Poveda L."/>
            <person name="Shimizu-Inatsugi R."/>
            <person name="Schlapbach R."/>
            <person name="Sreeman S.M."/>
            <person name="Shimizu K.K."/>
        </authorList>
    </citation>
    <scope>NUCLEOTIDE SEQUENCE</scope>
</reference>
<feature type="domain" description="F-box" evidence="2">
    <location>
        <begin position="385"/>
        <end position="428"/>
    </location>
</feature>
<dbReference type="InterPro" id="IPR036047">
    <property type="entry name" value="F-box-like_dom_sf"/>
</dbReference>
<dbReference type="SMART" id="SM00256">
    <property type="entry name" value="FBOX"/>
    <property type="match status" value="2"/>
</dbReference>
<accession>A0AAV5C8K9</accession>
<dbReference type="Pfam" id="PF00646">
    <property type="entry name" value="F-box"/>
    <property type="match status" value="2"/>
</dbReference>